<reference evidence="4" key="1">
    <citation type="journal article" date="2019" name="Int. J. Syst. Evol. Microbiol.">
        <title>The Global Catalogue of Microorganisms (GCM) 10K type strain sequencing project: providing services to taxonomists for standard genome sequencing and annotation.</title>
        <authorList>
            <consortium name="The Broad Institute Genomics Platform"/>
            <consortium name="The Broad Institute Genome Sequencing Center for Infectious Disease"/>
            <person name="Wu L."/>
            <person name="Ma J."/>
        </authorList>
    </citation>
    <scope>NUCLEOTIDE SEQUENCE [LARGE SCALE GENOMIC DNA]</scope>
    <source>
        <strain evidence="4">CGMCC 4.7393</strain>
    </source>
</reference>
<accession>A0ABW2DH40</accession>
<evidence type="ECO:0000313" key="3">
    <source>
        <dbReference type="EMBL" id="MFC6997129.1"/>
    </source>
</evidence>
<dbReference type="InterPro" id="IPR011250">
    <property type="entry name" value="OMP/PagP_B-barrel"/>
</dbReference>
<dbReference type="SUPFAM" id="SSF56925">
    <property type="entry name" value="OMPA-like"/>
    <property type="match status" value="1"/>
</dbReference>
<comment type="caution">
    <text evidence="3">The sequence shown here is derived from an EMBL/GenBank/DDBJ whole genome shotgun (WGS) entry which is preliminary data.</text>
</comment>
<evidence type="ECO:0000259" key="2">
    <source>
        <dbReference type="Pfam" id="PF13568"/>
    </source>
</evidence>
<gene>
    <name evidence="3" type="ORF">ACFQHR_05800</name>
</gene>
<keyword evidence="4" id="KW-1185">Reference proteome</keyword>
<feature type="domain" description="Outer membrane protein beta-barrel" evidence="2">
    <location>
        <begin position="47"/>
        <end position="186"/>
    </location>
</feature>
<keyword evidence="1" id="KW-0732">Signal</keyword>
<feature type="chain" id="PRO_5045457487" evidence="1">
    <location>
        <begin position="20"/>
        <end position="216"/>
    </location>
</feature>
<sequence>MKKLCLLIISTLMFGAATAQERVFNRGVINHSESGEDGPVATRDNNGFGIKAGVLYNNLRGDGTNAFSGLKSATSWHVGAYSQFSLGNFFSVQPEILYSRRQSKADQGDMRFDYLEVPVLAVMNFTDNVSFHVGPQVGVMMSAKQEGREIATSDFNSFDYGGAAGLEARLSIFRLGARYYLSLADLGKFESSADATNRAFNDIKTGNFQLYIGVGF</sequence>
<evidence type="ECO:0000256" key="1">
    <source>
        <dbReference type="SAM" id="SignalP"/>
    </source>
</evidence>
<dbReference type="InterPro" id="IPR025665">
    <property type="entry name" value="Beta-barrel_OMP_2"/>
</dbReference>
<feature type="signal peptide" evidence="1">
    <location>
        <begin position="1"/>
        <end position="19"/>
    </location>
</feature>
<dbReference type="Gene3D" id="2.40.160.20">
    <property type="match status" value="1"/>
</dbReference>
<dbReference type="Pfam" id="PF13568">
    <property type="entry name" value="OMP_b-brl_2"/>
    <property type="match status" value="1"/>
</dbReference>
<proteinExistence type="predicted"/>
<dbReference type="EMBL" id="JBHSYQ010000003">
    <property type="protein sequence ID" value="MFC6997129.1"/>
    <property type="molecule type" value="Genomic_DNA"/>
</dbReference>
<evidence type="ECO:0000313" key="4">
    <source>
        <dbReference type="Proteomes" id="UP001596405"/>
    </source>
</evidence>
<name>A0ABW2DH40_9BACT</name>
<dbReference type="Proteomes" id="UP001596405">
    <property type="component" value="Unassembled WGS sequence"/>
</dbReference>
<dbReference type="RefSeq" id="WP_066615222.1">
    <property type="nucleotide sequence ID" value="NZ_JBHSYQ010000003.1"/>
</dbReference>
<organism evidence="3 4">
    <name type="scientific">Rufibacter roseus</name>
    <dbReference type="NCBI Taxonomy" id="1567108"/>
    <lineage>
        <taxon>Bacteria</taxon>
        <taxon>Pseudomonadati</taxon>
        <taxon>Bacteroidota</taxon>
        <taxon>Cytophagia</taxon>
        <taxon>Cytophagales</taxon>
        <taxon>Hymenobacteraceae</taxon>
        <taxon>Rufibacter</taxon>
    </lineage>
</organism>
<protein>
    <submittedName>
        <fullName evidence="3">Porin family protein</fullName>
    </submittedName>
</protein>